<name>A0AAU6W1Y0_9VIRU</name>
<accession>A0AAU6W1Y0</accession>
<organism evidence="1">
    <name type="scientific">Pseudomonas phage Orimi01</name>
    <dbReference type="NCBI Taxonomy" id="3138541"/>
    <lineage>
        <taxon>Viruses</taxon>
    </lineage>
</organism>
<proteinExistence type="predicted"/>
<dbReference type="EMBL" id="PP179326">
    <property type="protein sequence ID" value="XAI70700.1"/>
    <property type="molecule type" value="Genomic_DNA"/>
</dbReference>
<protein>
    <submittedName>
        <fullName evidence="1">Uncharacterized protein</fullName>
    </submittedName>
</protein>
<sequence>MPSIEQQIAAMTAPSPPAVEVLSIERETVESILAELEEKDPIRPIVTYLRTRLAEPKIELWAIHSVGPGEEYPCMNKEDAVRRAKELRDLGDEMKAERIARGESVEMWTDWVTNVIPSPWEPAEHFEIMAEEWMDDADSVRQHAIKLTADQDVLVSALKLTRESLRACQATIHLCGGFDPAYVNNAQAAMKVADEALSKISA</sequence>
<reference evidence="1" key="1">
    <citation type="journal article" date="2024" name="J. Gen. Virol.">
        <title>Novel phages of Pseudomonas syringae unveil numerous potential auxiliary metabolic genes.</title>
        <authorList>
            <person name="Feltin C."/>
            <person name="Garneau J.R."/>
            <person name="Morris C.E."/>
            <person name="Berard A."/>
            <person name="Torres-Barcelo C."/>
        </authorList>
    </citation>
    <scope>NUCLEOTIDE SEQUENCE</scope>
</reference>
<gene>
    <name evidence="1" type="ORF">Orimi01_00043</name>
</gene>
<evidence type="ECO:0000313" key="1">
    <source>
        <dbReference type="EMBL" id="XAI70700.1"/>
    </source>
</evidence>